<dbReference type="InterPro" id="IPR003959">
    <property type="entry name" value="ATPase_AAA_core"/>
</dbReference>
<dbReference type="InterPro" id="IPR020568">
    <property type="entry name" value="Ribosomal_Su5_D2-typ_SF"/>
</dbReference>
<keyword evidence="2" id="KW-0378">Hydrolase</keyword>
<dbReference type="Pfam" id="PF05362">
    <property type="entry name" value="Lon_C"/>
    <property type="match status" value="1"/>
</dbReference>
<dbReference type="InterPro" id="IPR014252">
    <property type="entry name" value="Spore_LonC"/>
</dbReference>
<dbReference type="InterPro" id="IPR027417">
    <property type="entry name" value="P-loop_NTPase"/>
</dbReference>
<dbReference type="SUPFAM" id="SSF52540">
    <property type="entry name" value="P-loop containing nucleoside triphosphate hydrolases"/>
    <property type="match status" value="1"/>
</dbReference>
<dbReference type="SUPFAM" id="SSF54211">
    <property type="entry name" value="Ribosomal protein S5 domain 2-like"/>
    <property type="match status" value="1"/>
</dbReference>
<evidence type="ECO:0000313" key="6">
    <source>
        <dbReference type="EMBL" id="CBH76052.1"/>
    </source>
</evidence>
<dbReference type="InterPro" id="IPR002078">
    <property type="entry name" value="Sigma_54_int"/>
</dbReference>
<dbReference type="PANTHER" id="PTHR10046">
    <property type="entry name" value="ATP DEPENDENT LON PROTEASE FAMILY MEMBER"/>
    <property type="match status" value="1"/>
</dbReference>
<dbReference type="GO" id="GO:0004252">
    <property type="term" value="F:serine-type endopeptidase activity"/>
    <property type="evidence" value="ECO:0007669"/>
    <property type="project" value="InterPro"/>
</dbReference>
<accession>E6PHW4</accession>
<sequence>MASGADTRTERRLRRRVGAEEELLRHVGALLDLLAGAIGQDQVVLRAGKVSALKLLRSATLPDRLCALGRLVFEDPTLERVTTRPAQRKAIAEIEEALAELLAQRSVEDTIDRKVNEKVSARHQSYLNDLKIEALREDGGPETPATQAKLAELDALSSRKLALDAMARLRPAHLRDLVGQDEAVAALIAKISSPYPQHVILYGPPGVGKTTAARLALEAAKARPYAPFAKDAPFVEANGTTLRWDPRETTNPLLGSVHDPIYQGSRREFAESGIPEPKLGLVSRAHGGVLFIDEIGELDPVLQTRLLKVLEDKRVNFESSYFDESAPNVPEYVKRLFREGAPADFILIGATTREPDEIDPAIRSRCAELYFSPLTQNQIVTIAQAAMRRLGASAARGIAQQIATYTIEGRKAVQLVADAYGVALARSSAGKRRSEAMPAHVNITQEDLQAVLRSGRFVAHTPARARARREIGKAFGLGVLHHVGSLIEIEALAFPASAAGKGSVRFNETAGTMARDSVFNAGSVLRSLLGTDPADFDLHVNVIGGGNIDGPSAGLAILLALYSALARVPLPQDVAVTGELSLAGKVRGVGGVVEKLYAARQAGMRAIVLPAENAREIDARLSGIEVIAAHDVAEVLRALRIKRAPKLLATKSGVSLKTRKRSTASRGN</sequence>
<feature type="domain" description="Sigma-54 factor interaction" evidence="4">
    <location>
        <begin position="182"/>
        <end position="371"/>
    </location>
</feature>
<evidence type="ECO:0000256" key="1">
    <source>
        <dbReference type="ARBA" id="ARBA00022670"/>
    </source>
</evidence>
<evidence type="ECO:0000259" key="4">
    <source>
        <dbReference type="PROSITE" id="PS50045"/>
    </source>
</evidence>
<dbReference type="EMBL" id="CABL01000019">
    <property type="protein sequence ID" value="CBH76052.1"/>
    <property type="molecule type" value="Genomic_DNA"/>
</dbReference>
<dbReference type="PRINTS" id="PR00830">
    <property type="entry name" value="ENDOLAPTASE"/>
</dbReference>
<dbReference type="InterPro" id="IPR027065">
    <property type="entry name" value="Lon_Prtase"/>
</dbReference>
<dbReference type="EMBL" id="CABO01000002">
    <property type="protein sequence ID" value="CBI00712.1"/>
    <property type="molecule type" value="Genomic_DNA"/>
</dbReference>
<dbReference type="InterPro" id="IPR014721">
    <property type="entry name" value="Ribsml_uS5_D2-typ_fold_subgr"/>
</dbReference>
<comment type="caution">
    <text evidence="6">The sequence shown here is derived from an EMBL/GenBank/DDBJ whole genome shotgun (WGS) entry which is preliminary data.</text>
</comment>
<proteinExistence type="predicted"/>
<dbReference type="GO" id="GO:0030163">
    <property type="term" value="P:protein catabolic process"/>
    <property type="evidence" value="ECO:0007669"/>
    <property type="project" value="InterPro"/>
</dbReference>
<dbReference type="GO" id="GO:0005524">
    <property type="term" value="F:ATP binding"/>
    <property type="evidence" value="ECO:0007669"/>
    <property type="project" value="InterPro"/>
</dbReference>
<dbReference type="GO" id="GO:0006508">
    <property type="term" value="P:proteolysis"/>
    <property type="evidence" value="ECO:0007669"/>
    <property type="project" value="UniProtKB-KW"/>
</dbReference>
<dbReference type="GO" id="GO:0016887">
    <property type="term" value="F:ATP hydrolysis activity"/>
    <property type="evidence" value="ECO:0007669"/>
    <property type="project" value="InterPro"/>
</dbReference>
<dbReference type="AlphaFoldDB" id="E6PHW4"/>
<dbReference type="NCBIfam" id="TIGR02903">
    <property type="entry name" value="spore_lon_C"/>
    <property type="match status" value="1"/>
</dbReference>
<dbReference type="Gene3D" id="3.30.230.10">
    <property type="match status" value="1"/>
</dbReference>
<reference evidence="6" key="1">
    <citation type="submission" date="2009-10" db="EMBL/GenBank/DDBJ databases">
        <title>Diversity of trophic interactions inside an arsenic-rich microbial ecosystem.</title>
        <authorList>
            <person name="Bertin P.N."/>
            <person name="Heinrich-Salmeron A."/>
            <person name="Pelletier E."/>
            <person name="Goulhen-Chollet F."/>
            <person name="Arsene-Ploetze F."/>
            <person name="Gallien S."/>
            <person name="Calteau A."/>
            <person name="Vallenet D."/>
            <person name="Casiot C."/>
            <person name="Chane-Woon-Ming B."/>
            <person name="Giloteaux L."/>
            <person name="Barakat M."/>
            <person name="Bonnefoy V."/>
            <person name="Bruneel O."/>
            <person name="Chandler M."/>
            <person name="Cleiss J."/>
            <person name="Duran R."/>
            <person name="Elbaz-Poulichet F."/>
            <person name="Fonknechten N."/>
            <person name="Lauga B."/>
            <person name="Mornico D."/>
            <person name="Ortet P."/>
            <person name="Schaeffer C."/>
            <person name="Siguier P."/>
            <person name="Alexander Thil Smith A."/>
            <person name="Van Dorsselaer A."/>
            <person name="Weissenbach J."/>
            <person name="Medigue C."/>
            <person name="Le Paslier D."/>
        </authorList>
    </citation>
    <scope>NUCLEOTIDE SEQUENCE</scope>
</reference>
<keyword evidence="1 6" id="KW-0645">Protease</keyword>
<evidence type="ECO:0000313" key="7">
    <source>
        <dbReference type="EMBL" id="CBI00712.1"/>
    </source>
</evidence>
<evidence type="ECO:0000256" key="2">
    <source>
        <dbReference type="ARBA" id="ARBA00022801"/>
    </source>
</evidence>
<dbReference type="PROSITE" id="PS51786">
    <property type="entry name" value="LON_PROTEOLYTIC"/>
    <property type="match status" value="1"/>
</dbReference>
<dbReference type="Gene3D" id="3.40.50.300">
    <property type="entry name" value="P-loop containing nucleotide triphosphate hydrolases"/>
    <property type="match status" value="2"/>
</dbReference>
<dbReference type="InterPro" id="IPR003593">
    <property type="entry name" value="AAA+_ATPase"/>
</dbReference>
<dbReference type="InterPro" id="IPR008269">
    <property type="entry name" value="Lon_proteolytic"/>
</dbReference>
<dbReference type="PROSITE" id="PS01046">
    <property type="entry name" value="LON_SER"/>
    <property type="match status" value="1"/>
</dbReference>
<keyword evidence="3" id="KW-0720">Serine protease</keyword>
<organism evidence="6">
    <name type="scientific">mine drainage metagenome</name>
    <dbReference type="NCBI Taxonomy" id="410659"/>
    <lineage>
        <taxon>unclassified sequences</taxon>
        <taxon>metagenomes</taxon>
        <taxon>ecological metagenomes</taxon>
    </lineage>
</organism>
<feature type="domain" description="Lon proteolytic" evidence="5">
    <location>
        <begin position="468"/>
        <end position="642"/>
    </location>
</feature>
<dbReference type="PROSITE" id="PS50045">
    <property type="entry name" value="SIGMA54_INTERACT_4"/>
    <property type="match status" value="1"/>
</dbReference>
<dbReference type="GO" id="GO:0006355">
    <property type="term" value="P:regulation of DNA-templated transcription"/>
    <property type="evidence" value="ECO:0007669"/>
    <property type="project" value="InterPro"/>
</dbReference>
<dbReference type="GO" id="GO:0004176">
    <property type="term" value="F:ATP-dependent peptidase activity"/>
    <property type="evidence" value="ECO:0007669"/>
    <property type="project" value="InterPro"/>
</dbReference>
<dbReference type="Pfam" id="PF00004">
    <property type="entry name" value="AAA"/>
    <property type="match status" value="1"/>
</dbReference>
<protein>
    <submittedName>
        <fullName evidence="6">Predicted ATP-dependent protease</fullName>
    </submittedName>
</protein>
<evidence type="ECO:0000259" key="5">
    <source>
        <dbReference type="PROSITE" id="PS51786"/>
    </source>
</evidence>
<dbReference type="SMART" id="SM00382">
    <property type="entry name" value="AAA"/>
    <property type="match status" value="1"/>
</dbReference>
<gene>
    <name evidence="6" type="primary">LonB</name>
    <name evidence="6" type="ORF">CARN1_0532</name>
    <name evidence="7" type="ORF">CARN4_1653</name>
</gene>
<dbReference type="CDD" id="cd00009">
    <property type="entry name" value="AAA"/>
    <property type="match status" value="1"/>
</dbReference>
<name>E6PHW4_9ZZZZ</name>
<evidence type="ECO:0000256" key="3">
    <source>
        <dbReference type="ARBA" id="ARBA00022825"/>
    </source>
</evidence>
<dbReference type="InterPro" id="IPR008268">
    <property type="entry name" value="Peptidase_S16_AS"/>
</dbReference>